<evidence type="ECO:0000313" key="2">
    <source>
        <dbReference type="EMBL" id="QQG34586.1"/>
    </source>
</evidence>
<sequence>MAIVNVNNFLTRVESTDLKIDAIRSRELYKDASFLRPAVLNCIRRFETNVKVVAKKGDSLYISDFSLFDKEELDFIQRNSQKFKYIHVGAVLVAIRAMYPGFRGTGGSIVIYDGSCIDRDRKKSFICAQNFSFDSDTCYFLFRPEHIMSTSDPHLGKAFSFKIELDCPKYLEDRELVAMDIGTAYRTTNSARFLDTCSGNSGWVSQAILNCQALEFNEGVLELMDKPIVPLLFGGERSNLLVSKRRFGPDKVRRSRSVTASSGGRRNFRSSSGRIENKLFLPRSSFSEAESSRSKFQIENESESKNSGREKEGGFDVPVDKLSAGRGEDST</sequence>
<accession>A0A7T5QZA0</accession>
<reference evidence="2" key="1">
    <citation type="submission" date="2020-11" db="EMBL/GenBank/DDBJ databases">
        <authorList>
            <person name="Bejerman N."/>
        </authorList>
    </citation>
    <scope>NUCLEOTIDE SEQUENCE</scope>
    <source>
        <strain evidence="2">Avel</strain>
    </source>
</reference>
<dbReference type="PRINTS" id="PR00995">
    <property type="entry name" value="CAPILLOPTASE"/>
</dbReference>
<dbReference type="Pfam" id="PF01107">
    <property type="entry name" value="MP"/>
    <property type="match status" value="1"/>
</dbReference>
<dbReference type="InterPro" id="IPR028919">
    <property type="entry name" value="Viral_movement"/>
</dbReference>
<feature type="compositionally biased region" description="Basic and acidic residues" evidence="1">
    <location>
        <begin position="290"/>
        <end position="314"/>
    </location>
</feature>
<dbReference type="GO" id="GO:0004252">
    <property type="term" value="F:serine-type endopeptidase activity"/>
    <property type="evidence" value="ECO:0007669"/>
    <property type="project" value="InterPro"/>
</dbReference>
<proteinExistence type="predicted"/>
<organism evidence="2">
    <name type="scientific">Avellana capillovirus 1</name>
    <dbReference type="NCBI Taxonomy" id="2794427"/>
    <lineage>
        <taxon>Viruses</taxon>
        <taxon>Riboviria</taxon>
        <taxon>Orthornavirae</taxon>
        <taxon>Kitrinoviricota</taxon>
        <taxon>Alsuviricetes</taxon>
        <taxon>Tymovirales</taxon>
        <taxon>Betaflexiviridae</taxon>
        <taxon>Trivirinae</taxon>
        <taxon>Capillovirus</taxon>
    </lineage>
</organism>
<evidence type="ECO:0000256" key="1">
    <source>
        <dbReference type="SAM" id="MobiDB-lite"/>
    </source>
</evidence>
<dbReference type="InterPro" id="IPR001815">
    <property type="entry name" value="Trichovirus_mp"/>
</dbReference>
<dbReference type="EMBL" id="MW328729">
    <property type="protein sequence ID" value="QQG34586.1"/>
    <property type="molecule type" value="Genomic_RNA"/>
</dbReference>
<protein>
    <submittedName>
        <fullName evidence="2">MP</fullName>
    </submittedName>
</protein>
<dbReference type="GO" id="GO:0006508">
    <property type="term" value="P:proteolysis"/>
    <property type="evidence" value="ECO:0007669"/>
    <property type="project" value="InterPro"/>
</dbReference>
<feature type="region of interest" description="Disordered" evidence="1">
    <location>
        <begin position="285"/>
        <end position="331"/>
    </location>
</feature>
<name>A0A7T5QZA0_9VIRU</name>